<gene>
    <name evidence="2" type="ORF">CC86DRAFT_303067</name>
</gene>
<organism evidence="2 3">
    <name type="scientific">Ophiobolus disseminans</name>
    <dbReference type="NCBI Taxonomy" id="1469910"/>
    <lineage>
        <taxon>Eukaryota</taxon>
        <taxon>Fungi</taxon>
        <taxon>Dikarya</taxon>
        <taxon>Ascomycota</taxon>
        <taxon>Pezizomycotina</taxon>
        <taxon>Dothideomycetes</taxon>
        <taxon>Pleosporomycetidae</taxon>
        <taxon>Pleosporales</taxon>
        <taxon>Pleosporineae</taxon>
        <taxon>Phaeosphaeriaceae</taxon>
        <taxon>Ophiobolus</taxon>
    </lineage>
</organism>
<evidence type="ECO:0000313" key="2">
    <source>
        <dbReference type="EMBL" id="KAF2821475.1"/>
    </source>
</evidence>
<dbReference type="OrthoDB" id="265717at2759"/>
<proteinExistence type="predicted"/>
<dbReference type="EMBL" id="MU006237">
    <property type="protein sequence ID" value="KAF2821475.1"/>
    <property type="molecule type" value="Genomic_DNA"/>
</dbReference>
<evidence type="ECO:0000313" key="3">
    <source>
        <dbReference type="Proteomes" id="UP000799424"/>
    </source>
</evidence>
<name>A0A6A6ZMM1_9PLEO</name>
<accession>A0A6A6ZMM1</accession>
<keyword evidence="1" id="KW-0732">Signal</keyword>
<sequence length="338" mass="35687">MARTYLRLMLAVAGLFARLDARCLNQVAALYPNERTIAADIAVLVFEAPAAAVQDAINEGYPALPEKPKLLPLPSSLNVPRDKHLVIVTTGINNDIRQKTLVDLMIDGSLRQSSVIVPYTTTGRSSTPLSAPLVAYIAGADPSKNPALAGAIPALVATATGGLLSLIGVFIPQNLPYQLDGTGTDGRQLYSSGTKWSLIPNPVSGPGVVPQAFDVNFSPEAAPKYPLLELKKMLNFPYILNAPYNLVPLVGIQQCQRNTYFTNFDTAQVQNISGRVTFGSAGEGPGVILDGTLQKASPNGIYTGAHGFLACTQLVGYSPAIGEGCETAARNVDPNSLL</sequence>
<keyword evidence="3" id="KW-1185">Reference proteome</keyword>
<dbReference type="Proteomes" id="UP000799424">
    <property type="component" value="Unassembled WGS sequence"/>
</dbReference>
<feature type="chain" id="PRO_5025332708" evidence="1">
    <location>
        <begin position="22"/>
        <end position="338"/>
    </location>
</feature>
<feature type="signal peptide" evidence="1">
    <location>
        <begin position="1"/>
        <end position="21"/>
    </location>
</feature>
<protein>
    <submittedName>
        <fullName evidence="2">Uncharacterized protein</fullName>
    </submittedName>
</protein>
<dbReference type="AlphaFoldDB" id="A0A6A6ZMM1"/>
<reference evidence="2" key="1">
    <citation type="journal article" date="2020" name="Stud. Mycol.">
        <title>101 Dothideomycetes genomes: a test case for predicting lifestyles and emergence of pathogens.</title>
        <authorList>
            <person name="Haridas S."/>
            <person name="Albert R."/>
            <person name="Binder M."/>
            <person name="Bloem J."/>
            <person name="Labutti K."/>
            <person name="Salamov A."/>
            <person name="Andreopoulos B."/>
            <person name="Baker S."/>
            <person name="Barry K."/>
            <person name="Bills G."/>
            <person name="Bluhm B."/>
            <person name="Cannon C."/>
            <person name="Castanera R."/>
            <person name="Culley D."/>
            <person name="Daum C."/>
            <person name="Ezra D."/>
            <person name="Gonzalez J."/>
            <person name="Henrissat B."/>
            <person name="Kuo A."/>
            <person name="Liang C."/>
            <person name="Lipzen A."/>
            <person name="Lutzoni F."/>
            <person name="Magnuson J."/>
            <person name="Mondo S."/>
            <person name="Nolan M."/>
            <person name="Ohm R."/>
            <person name="Pangilinan J."/>
            <person name="Park H.-J."/>
            <person name="Ramirez L."/>
            <person name="Alfaro M."/>
            <person name="Sun H."/>
            <person name="Tritt A."/>
            <person name="Yoshinaga Y."/>
            <person name="Zwiers L.-H."/>
            <person name="Turgeon B."/>
            <person name="Goodwin S."/>
            <person name="Spatafora J."/>
            <person name="Crous P."/>
            <person name="Grigoriev I."/>
        </authorList>
    </citation>
    <scope>NUCLEOTIDE SEQUENCE</scope>
    <source>
        <strain evidence="2">CBS 113818</strain>
    </source>
</reference>
<evidence type="ECO:0000256" key="1">
    <source>
        <dbReference type="SAM" id="SignalP"/>
    </source>
</evidence>